<feature type="transmembrane region" description="Helical" evidence="5">
    <location>
        <begin position="311"/>
        <end position="332"/>
    </location>
</feature>
<dbReference type="PANTHER" id="PTHR23521:SF3">
    <property type="entry name" value="MFS TRANSPORTER"/>
    <property type="match status" value="1"/>
</dbReference>
<evidence type="ECO:0000256" key="2">
    <source>
        <dbReference type="ARBA" id="ARBA00022692"/>
    </source>
</evidence>
<feature type="transmembrane region" description="Helical" evidence="5">
    <location>
        <begin position="261"/>
        <end position="279"/>
    </location>
</feature>
<feature type="transmembrane region" description="Helical" evidence="5">
    <location>
        <begin position="113"/>
        <end position="131"/>
    </location>
</feature>
<evidence type="ECO:0000313" key="8">
    <source>
        <dbReference type="Proteomes" id="UP000318509"/>
    </source>
</evidence>
<comment type="caution">
    <text evidence="7">The sequence shown here is derived from an EMBL/GenBank/DDBJ whole genome shotgun (WGS) entry which is preliminary data.</text>
</comment>
<feature type="transmembrane region" description="Helical" evidence="5">
    <location>
        <begin position="83"/>
        <end position="101"/>
    </location>
</feature>
<feature type="transmembrane region" description="Helical" evidence="5">
    <location>
        <begin position="143"/>
        <end position="161"/>
    </location>
</feature>
<dbReference type="InterPro" id="IPR011701">
    <property type="entry name" value="MFS"/>
</dbReference>
<feature type="transmembrane region" description="Helical" evidence="5">
    <location>
        <begin position="230"/>
        <end position="249"/>
    </location>
</feature>
<evidence type="ECO:0000256" key="1">
    <source>
        <dbReference type="ARBA" id="ARBA00004651"/>
    </source>
</evidence>
<evidence type="ECO:0000313" key="7">
    <source>
        <dbReference type="EMBL" id="TMI87621.1"/>
    </source>
</evidence>
<feature type="transmembrane region" description="Helical" evidence="5">
    <location>
        <begin position="353"/>
        <end position="371"/>
    </location>
</feature>
<dbReference type="Gene3D" id="1.20.1250.20">
    <property type="entry name" value="MFS general substrate transporter like domains"/>
    <property type="match status" value="1"/>
</dbReference>
<evidence type="ECO:0000256" key="3">
    <source>
        <dbReference type="ARBA" id="ARBA00022989"/>
    </source>
</evidence>
<dbReference type="SUPFAM" id="SSF103473">
    <property type="entry name" value="MFS general substrate transporter"/>
    <property type="match status" value="1"/>
</dbReference>
<feature type="domain" description="Major facilitator superfamily (MFS) profile" evidence="6">
    <location>
        <begin position="17"/>
        <end position="403"/>
    </location>
</feature>
<keyword evidence="4 5" id="KW-0472">Membrane</keyword>
<dbReference type="AlphaFoldDB" id="A0A537JVQ9"/>
<gene>
    <name evidence="7" type="ORF">E6H00_15085</name>
</gene>
<evidence type="ECO:0000256" key="4">
    <source>
        <dbReference type="ARBA" id="ARBA00023136"/>
    </source>
</evidence>
<evidence type="ECO:0000259" key="6">
    <source>
        <dbReference type="PROSITE" id="PS50850"/>
    </source>
</evidence>
<dbReference type="PROSITE" id="PS50850">
    <property type="entry name" value="MFS"/>
    <property type="match status" value="1"/>
</dbReference>
<proteinExistence type="predicted"/>
<protein>
    <submittedName>
        <fullName evidence="7">MFS transporter</fullName>
    </submittedName>
</protein>
<comment type="subcellular location">
    <subcellularLocation>
        <location evidence="1">Cell membrane</location>
        <topology evidence="1">Multi-pass membrane protein</topology>
    </subcellularLocation>
</comment>
<feature type="transmembrane region" description="Helical" evidence="5">
    <location>
        <begin position="288"/>
        <end position="305"/>
    </location>
</feature>
<feature type="transmembrane region" description="Helical" evidence="5">
    <location>
        <begin position="173"/>
        <end position="192"/>
    </location>
</feature>
<dbReference type="EMBL" id="VBAK01000153">
    <property type="protein sequence ID" value="TMI87621.1"/>
    <property type="molecule type" value="Genomic_DNA"/>
</dbReference>
<dbReference type="Proteomes" id="UP000318509">
    <property type="component" value="Unassembled WGS sequence"/>
</dbReference>
<dbReference type="GO" id="GO:0022857">
    <property type="term" value="F:transmembrane transporter activity"/>
    <property type="evidence" value="ECO:0007669"/>
    <property type="project" value="InterPro"/>
</dbReference>
<evidence type="ECO:0000256" key="5">
    <source>
        <dbReference type="SAM" id="Phobius"/>
    </source>
</evidence>
<reference evidence="7 8" key="1">
    <citation type="journal article" date="2019" name="Nat. Microbiol.">
        <title>Mediterranean grassland soil C-N compound turnover is dependent on rainfall and depth, and is mediated by genomically divergent microorganisms.</title>
        <authorList>
            <person name="Diamond S."/>
            <person name="Andeer P.F."/>
            <person name="Li Z."/>
            <person name="Crits-Christoph A."/>
            <person name="Burstein D."/>
            <person name="Anantharaman K."/>
            <person name="Lane K.R."/>
            <person name="Thomas B.C."/>
            <person name="Pan C."/>
            <person name="Northen T.R."/>
            <person name="Banfield J.F."/>
        </authorList>
    </citation>
    <scope>NUCLEOTIDE SEQUENCE [LARGE SCALE GENOMIC DNA]</scope>
    <source>
        <strain evidence="7">NP_3</strain>
    </source>
</reference>
<accession>A0A537JVQ9</accession>
<feature type="transmembrane region" description="Helical" evidence="5">
    <location>
        <begin position="377"/>
        <end position="399"/>
    </location>
</feature>
<dbReference type="InterPro" id="IPR036259">
    <property type="entry name" value="MFS_trans_sf"/>
</dbReference>
<dbReference type="InterPro" id="IPR020846">
    <property type="entry name" value="MFS_dom"/>
</dbReference>
<dbReference type="GO" id="GO:0005886">
    <property type="term" value="C:plasma membrane"/>
    <property type="evidence" value="ECO:0007669"/>
    <property type="project" value="UniProtKB-SubCell"/>
</dbReference>
<keyword evidence="3 5" id="KW-1133">Transmembrane helix</keyword>
<dbReference type="PANTHER" id="PTHR23521">
    <property type="entry name" value="TRANSPORTER MFS SUPERFAMILY"/>
    <property type="match status" value="1"/>
</dbReference>
<sequence length="403" mass="41073">MAGRRAEHSLKDRSVNTTFFLGLVLSLALLPSNVVAATLLILRAEWHASAFAIAWVFAAYQVGYLIAVLFLLPLTDRVPAGRVMAGCAVASSTAFVLFPFLAHGVWSAAGLRLLAGLGLAGIYLPGVRVVAAATAPPRRGSAVGAYVSAFYLGTAASFWLSGALLPSLGWRGAALALGVVSAAALPLAILATRNTAPVSGTRAHLDLSVLRDGPVLRTILAYTGHSWELYVSRGWLAAFVTSVLAARGLSPTAAASAGSQWAALMAGLGTPGVWLGGWLSDSLGRSRAALGIALASGFCSLWFGLLGTAPWALLVAAGCVYGVLVSADSAIYSTAVTELAPRDRIGSAQAVQAFLGFGATAAAPLAAGWLIDLGVGWGGVFALAGVVGLGLALSLLPLARRSK</sequence>
<name>A0A537JVQ9_9BACT</name>
<feature type="transmembrane region" description="Helical" evidence="5">
    <location>
        <begin position="46"/>
        <end position="71"/>
    </location>
</feature>
<dbReference type="Pfam" id="PF07690">
    <property type="entry name" value="MFS_1"/>
    <property type="match status" value="1"/>
</dbReference>
<keyword evidence="2 5" id="KW-0812">Transmembrane</keyword>
<organism evidence="7 8">
    <name type="scientific">Candidatus Segetimicrobium genomatis</name>
    <dbReference type="NCBI Taxonomy" id="2569760"/>
    <lineage>
        <taxon>Bacteria</taxon>
        <taxon>Bacillati</taxon>
        <taxon>Candidatus Sysuimicrobiota</taxon>
        <taxon>Candidatus Sysuimicrobiia</taxon>
        <taxon>Candidatus Sysuimicrobiales</taxon>
        <taxon>Candidatus Segetimicrobiaceae</taxon>
        <taxon>Candidatus Segetimicrobium</taxon>
    </lineage>
</organism>